<reference evidence="7 8" key="1">
    <citation type="submission" date="2018-03" db="EMBL/GenBank/DDBJ databases">
        <title>Candida pseudohaemulonii genome assembly and annotation.</title>
        <authorList>
            <person name="Munoz J.F."/>
            <person name="Gade L.G."/>
            <person name="Chow N.A."/>
            <person name="Litvintseva A.P."/>
            <person name="Loparev V.N."/>
            <person name="Cuomo C.A."/>
        </authorList>
    </citation>
    <scope>NUCLEOTIDE SEQUENCE [LARGE SCALE GENOMIC DNA]</scope>
    <source>
        <strain evidence="7 8">B12108</strain>
    </source>
</reference>
<dbReference type="GO" id="GO:0032153">
    <property type="term" value="C:cell division site"/>
    <property type="evidence" value="ECO:0007669"/>
    <property type="project" value="TreeGrafter"/>
</dbReference>
<evidence type="ECO:0000313" key="8">
    <source>
        <dbReference type="Proteomes" id="UP000241107"/>
    </source>
</evidence>
<evidence type="ECO:0000256" key="4">
    <source>
        <dbReference type="ARBA" id="ARBA00023136"/>
    </source>
</evidence>
<sequence length="332" mass="37674">MHTGVLFIGCLCFVCFVVQLLPVISVPITGAAINFNLHLSLYNNITYGVFGICDHVRLKCSHVAIGYPTKSYEYAFQDQGEEYQDNFFSTVSLPSGATHLISKLLVVHVVAFILTGLLTLQCIYVVILTHVDKQYPGSPVWIIFQRAQRKKIKAERAEQESTDENQKRPRKSLLRHFSWMLFLSSLSFLLTLLAFLADLILFIPRMSILGWIQVIPIALLALSASLLCFMKRSISSRRHLDEEYRGKNDDMRNNGTMPRWVDDSASDDGFYVFTNGFYSSGPGQQPIQEIGQRRSSSLHETPTHQTIGQLNTNHSIDSHDIVELIELRRMDT</sequence>
<dbReference type="GO" id="GO:0005886">
    <property type="term" value="C:plasma membrane"/>
    <property type="evidence" value="ECO:0007669"/>
    <property type="project" value="InterPro"/>
</dbReference>
<dbReference type="Pfam" id="PF06687">
    <property type="entry name" value="SUR7"/>
    <property type="match status" value="1"/>
</dbReference>
<dbReference type="VEuPathDB" id="FungiDB:C7M61_004877"/>
<dbReference type="PANTHER" id="PTHR28013:SF3">
    <property type="entry name" value="PROTEIN DCV1-RELATED"/>
    <property type="match status" value="1"/>
</dbReference>
<feature type="transmembrane region" description="Helical" evidence="6">
    <location>
        <begin position="177"/>
        <end position="202"/>
    </location>
</feature>
<feature type="transmembrane region" description="Helical" evidence="6">
    <location>
        <begin position="208"/>
        <end position="229"/>
    </location>
</feature>
<comment type="subcellular location">
    <subcellularLocation>
        <location evidence="1">Membrane</location>
        <topology evidence="1">Multi-pass membrane protein</topology>
    </subcellularLocation>
</comment>
<dbReference type="OrthoDB" id="2354757at2759"/>
<feature type="transmembrane region" description="Helical" evidence="6">
    <location>
        <begin position="105"/>
        <end position="127"/>
    </location>
</feature>
<dbReference type="AlphaFoldDB" id="A0A2P7YFE8"/>
<protein>
    <recommendedName>
        <fullName evidence="9">PH-response regulator protein palI/RIM9</fullName>
    </recommendedName>
</protein>
<evidence type="ECO:0000256" key="1">
    <source>
        <dbReference type="ARBA" id="ARBA00004141"/>
    </source>
</evidence>
<organism evidence="7 8">
    <name type="scientific">Candidozyma pseudohaemuli</name>
    <dbReference type="NCBI Taxonomy" id="418784"/>
    <lineage>
        <taxon>Eukaryota</taxon>
        <taxon>Fungi</taxon>
        <taxon>Dikarya</taxon>
        <taxon>Ascomycota</taxon>
        <taxon>Saccharomycotina</taxon>
        <taxon>Pichiomycetes</taxon>
        <taxon>Metschnikowiaceae</taxon>
        <taxon>Candidozyma</taxon>
    </lineage>
</organism>
<keyword evidence="4 6" id="KW-0472">Membrane</keyword>
<dbReference type="GeneID" id="36568264"/>
<evidence type="ECO:0000256" key="6">
    <source>
        <dbReference type="SAM" id="Phobius"/>
    </source>
</evidence>
<dbReference type="Proteomes" id="UP000241107">
    <property type="component" value="Unassembled WGS sequence"/>
</dbReference>
<gene>
    <name evidence="7" type="ORF">C7M61_004877</name>
</gene>
<keyword evidence="2 6" id="KW-0812">Transmembrane</keyword>
<dbReference type="PANTHER" id="PTHR28013">
    <property type="entry name" value="PROTEIN DCV1-RELATED"/>
    <property type="match status" value="1"/>
</dbReference>
<feature type="region of interest" description="Disordered" evidence="5">
    <location>
        <begin position="282"/>
        <end position="302"/>
    </location>
</feature>
<name>A0A2P7YFE8_9ASCO</name>
<dbReference type="STRING" id="418784.A0A2P7YFE8"/>
<dbReference type="RefSeq" id="XP_024711571.1">
    <property type="nucleotide sequence ID" value="XM_024860191.1"/>
</dbReference>
<proteinExistence type="predicted"/>
<keyword evidence="3 6" id="KW-1133">Transmembrane helix</keyword>
<dbReference type="EMBL" id="PYFQ01000019">
    <property type="protein sequence ID" value="PSK34685.1"/>
    <property type="molecule type" value="Genomic_DNA"/>
</dbReference>
<comment type="caution">
    <text evidence="7">The sequence shown here is derived from an EMBL/GenBank/DDBJ whole genome shotgun (WGS) entry which is preliminary data.</text>
</comment>
<evidence type="ECO:0000256" key="5">
    <source>
        <dbReference type="SAM" id="MobiDB-lite"/>
    </source>
</evidence>
<evidence type="ECO:0008006" key="9">
    <source>
        <dbReference type="Google" id="ProtNLM"/>
    </source>
</evidence>
<dbReference type="InterPro" id="IPR009571">
    <property type="entry name" value="SUR7/Rim9-like_fungi"/>
</dbReference>
<dbReference type="InterPro" id="IPR051380">
    <property type="entry name" value="pH-response_reg_palI/RIM9"/>
</dbReference>
<accession>A0A2P7YFE8</accession>
<feature type="compositionally biased region" description="Polar residues" evidence="5">
    <location>
        <begin position="293"/>
        <end position="302"/>
    </location>
</feature>
<dbReference type="GO" id="GO:0035838">
    <property type="term" value="C:growing cell tip"/>
    <property type="evidence" value="ECO:0007669"/>
    <property type="project" value="TreeGrafter"/>
</dbReference>
<evidence type="ECO:0000256" key="2">
    <source>
        <dbReference type="ARBA" id="ARBA00022692"/>
    </source>
</evidence>
<evidence type="ECO:0000313" key="7">
    <source>
        <dbReference type="EMBL" id="PSK34685.1"/>
    </source>
</evidence>
<evidence type="ECO:0000256" key="3">
    <source>
        <dbReference type="ARBA" id="ARBA00022989"/>
    </source>
</evidence>
<keyword evidence="8" id="KW-1185">Reference proteome</keyword>